<comment type="caution">
    <text evidence="3">The sequence shown here is derived from an EMBL/GenBank/DDBJ whole genome shotgun (WGS) entry which is preliminary data.</text>
</comment>
<proteinExistence type="predicted"/>
<dbReference type="EMBL" id="MZGW01000005">
    <property type="protein sequence ID" value="OPJ55397.1"/>
    <property type="molecule type" value="Genomic_DNA"/>
</dbReference>
<dbReference type="AlphaFoldDB" id="A0A1V4I773"/>
<organism evidence="3 4">
    <name type="scientific">Alkalithermobacter paradoxus</name>
    <dbReference type="NCBI Taxonomy" id="29349"/>
    <lineage>
        <taxon>Bacteria</taxon>
        <taxon>Bacillati</taxon>
        <taxon>Bacillota</taxon>
        <taxon>Clostridia</taxon>
        <taxon>Peptostreptococcales</taxon>
        <taxon>Tepidibacteraceae</taxon>
        <taxon>Alkalithermobacter</taxon>
    </lineage>
</organism>
<protein>
    <recommendedName>
        <fullName evidence="2">Peptidase M15C domain-containing protein</fullName>
    </recommendedName>
</protein>
<dbReference type="STRING" id="29349.CLOTH_14550"/>
<feature type="signal peptide" evidence="1">
    <location>
        <begin position="1"/>
        <end position="19"/>
    </location>
</feature>
<dbReference type="Gene3D" id="3.30.1380.10">
    <property type="match status" value="1"/>
</dbReference>
<dbReference type="OrthoDB" id="9799970at2"/>
<dbReference type="PROSITE" id="PS51257">
    <property type="entry name" value="PROKAR_LIPOPROTEIN"/>
    <property type="match status" value="1"/>
</dbReference>
<keyword evidence="1" id="KW-0732">Signal</keyword>
<feature type="domain" description="Peptidase M15C" evidence="2">
    <location>
        <begin position="194"/>
        <end position="261"/>
    </location>
</feature>
<dbReference type="Pfam" id="PF13539">
    <property type="entry name" value="Peptidase_M15_4"/>
    <property type="match status" value="1"/>
</dbReference>
<gene>
    <name evidence="3" type="ORF">CLOTH_14550</name>
</gene>
<reference evidence="3 4" key="1">
    <citation type="submission" date="2017-03" db="EMBL/GenBank/DDBJ databases">
        <title>Genome sequence of Clostridium thermoalcaliphilum DSM 7309.</title>
        <authorList>
            <person name="Poehlein A."/>
            <person name="Daniel R."/>
        </authorList>
    </citation>
    <scope>NUCLEOTIDE SEQUENCE [LARGE SCALE GENOMIC DNA]</scope>
    <source>
        <strain evidence="3 4">DSM 7309</strain>
    </source>
</reference>
<dbReference type="Proteomes" id="UP000190140">
    <property type="component" value="Unassembled WGS sequence"/>
</dbReference>
<evidence type="ECO:0000313" key="3">
    <source>
        <dbReference type="EMBL" id="OPJ55397.1"/>
    </source>
</evidence>
<dbReference type="GO" id="GO:0008233">
    <property type="term" value="F:peptidase activity"/>
    <property type="evidence" value="ECO:0007669"/>
    <property type="project" value="InterPro"/>
</dbReference>
<evidence type="ECO:0000313" key="4">
    <source>
        <dbReference type="Proteomes" id="UP000190140"/>
    </source>
</evidence>
<dbReference type="RefSeq" id="WP_079412600.1">
    <property type="nucleotide sequence ID" value="NZ_MZGW01000005.1"/>
</dbReference>
<dbReference type="InterPro" id="IPR039561">
    <property type="entry name" value="Peptidase_M15C"/>
</dbReference>
<sequence>MKKISIFIICLFLFTGCFARETMNNIIDNEKYTTIMKQDIFSVMMAYPEYVTDIEVKDGNVYLVMKSGNKIIYDDKRQKGESEKLNNPDIQDMMEEIYPLSDIKQLLPQNVNPGRIRVYPLLKEVYGASKAEIESNIVNAKAGYKAYPFNSKNKAAQSLESAMKEASLLAQNVQNVRACLYPISGTFNYRYIAGTNRLSPHSFGIAIDLARDNRDYWKWATREQGQSRLDTYSREIVRIFEKNNFIWGGKWGYFDILHFEYRPELIIKSKYFNNVNHDKNWYSNVPINDETKKYIDLIESKIN</sequence>
<feature type="chain" id="PRO_5013365097" description="Peptidase M15C domain-containing protein" evidence="1">
    <location>
        <begin position="20"/>
        <end position="303"/>
    </location>
</feature>
<evidence type="ECO:0000259" key="2">
    <source>
        <dbReference type="Pfam" id="PF13539"/>
    </source>
</evidence>
<dbReference type="InterPro" id="IPR009045">
    <property type="entry name" value="Zn_M74/Hedgehog-like"/>
</dbReference>
<keyword evidence="4" id="KW-1185">Reference proteome</keyword>
<evidence type="ECO:0000256" key="1">
    <source>
        <dbReference type="SAM" id="SignalP"/>
    </source>
</evidence>
<name>A0A1V4I773_9FIRM</name>
<accession>A0A1V4I773</accession>
<dbReference type="SUPFAM" id="SSF55166">
    <property type="entry name" value="Hedgehog/DD-peptidase"/>
    <property type="match status" value="1"/>
</dbReference>